<organism evidence="2 3">
    <name type="scientific">Rubroshorea leprosula</name>
    <dbReference type="NCBI Taxonomy" id="152421"/>
    <lineage>
        <taxon>Eukaryota</taxon>
        <taxon>Viridiplantae</taxon>
        <taxon>Streptophyta</taxon>
        <taxon>Embryophyta</taxon>
        <taxon>Tracheophyta</taxon>
        <taxon>Spermatophyta</taxon>
        <taxon>Magnoliopsida</taxon>
        <taxon>eudicotyledons</taxon>
        <taxon>Gunneridae</taxon>
        <taxon>Pentapetalae</taxon>
        <taxon>rosids</taxon>
        <taxon>malvids</taxon>
        <taxon>Malvales</taxon>
        <taxon>Dipterocarpaceae</taxon>
        <taxon>Rubroshorea</taxon>
    </lineage>
</organism>
<dbReference type="Gene3D" id="3.30.559.10">
    <property type="entry name" value="Chloramphenicol acetyltransferase-like domain"/>
    <property type="match status" value="2"/>
</dbReference>
<dbReference type="PANTHER" id="PTHR31642:SF145">
    <property type="entry name" value="BRASSINOSTEROID-RELATED ACYLTRANSFERASE 1"/>
    <property type="match status" value="1"/>
</dbReference>
<protein>
    <submittedName>
        <fullName evidence="2">Uncharacterized protein</fullName>
    </submittedName>
</protein>
<comment type="similarity">
    <text evidence="1">Belongs to the plant acyltransferase family.</text>
</comment>
<evidence type="ECO:0000313" key="2">
    <source>
        <dbReference type="EMBL" id="GKV03182.1"/>
    </source>
</evidence>
<gene>
    <name evidence="2" type="ORF">SLEP1_g15533</name>
</gene>
<comment type="caution">
    <text evidence="2">The sequence shown here is derived from an EMBL/GenBank/DDBJ whole genome shotgun (WGS) entry which is preliminary data.</text>
</comment>
<dbReference type="InterPro" id="IPR050317">
    <property type="entry name" value="Plant_Fungal_Acyltransferase"/>
</dbReference>
<accession>A0AAV5IMN1</accession>
<dbReference type="PANTHER" id="PTHR31642">
    <property type="entry name" value="TRICHOTHECENE 3-O-ACETYLTRANSFERASE"/>
    <property type="match status" value="1"/>
</dbReference>
<keyword evidence="3" id="KW-1185">Reference proteome</keyword>
<reference evidence="2 3" key="1">
    <citation type="journal article" date="2021" name="Commun. Biol.">
        <title>The genome of Shorea leprosula (Dipterocarpaceae) highlights the ecological relevance of drought in aseasonal tropical rainforests.</title>
        <authorList>
            <person name="Ng K.K.S."/>
            <person name="Kobayashi M.J."/>
            <person name="Fawcett J.A."/>
            <person name="Hatakeyama M."/>
            <person name="Paape T."/>
            <person name="Ng C.H."/>
            <person name="Ang C.C."/>
            <person name="Tnah L.H."/>
            <person name="Lee C.T."/>
            <person name="Nishiyama T."/>
            <person name="Sese J."/>
            <person name="O'Brien M.J."/>
            <person name="Copetti D."/>
            <person name="Mohd Noor M.I."/>
            <person name="Ong R.C."/>
            <person name="Putra M."/>
            <person name="Sireger I.Z."/>
            <person name="Indrioko S."/>
            <person name="Kosugi Y."/>
            <person name="Izuno A."/>
            <person name="Isagi Y."/>
            <person name="Lee S.L."/>
            <person name="Shimizu K.K."/>
        </authorList>
    </citation>
    <scope>NUCLEOTIDE SEQUENCE [LARGE SCALE GENOMIC DNA]</scope>
    <source>
        <strain evidence="2">214</strain>
    </source>
</reference>
<dbReference type="Pfam" id="PF02458">
    <property type="entry name" value="Transferase"/>
    <property type="match status" value="1"/>
</dbReference>
<name>A0AAV5IMN1_9ROSI</name>
<evidence type="ECO:0000313" key="3">
    <source>
        <dbReference type="Proteomes" id="UP001054252"/>
    </source>
</evidence>
<evidence type="ECO:0000256" key="1">
    <source>
        <dbReference type="ARBA" id="ARBA00009861"/>
    </source>
</evidence>
<dbReference type="Proteomes" id="UP001054252">
    <property type="component" value="Unassembled WGS sequence"/>
</dbReference>
<dbReference type="GO" id="GO:0016747">
    <property type="term" value="F:acyltransferase activity, transferring groups other than amino-acyl groups"/>
    <property type="evidence" value="ECO:0007669"/>
    <property type="project" value="TreeGrafter"/>
</dbReference>
<proteinExistence type="inferred from homology"/>
<dbReference type="EMBL" id="BPVZ01000020">
    <property type="protein sequence ID" value="GKV03182.1"/>
    <property type="molecule type" value="Genomic_DNA"/>
</dbReference>
<dbReference type="AlphaFoldDB" id="A0AAV5IMN1"/>
<dbReference type="InterPro" id="IPR023213">
    <property type="entry name" value="CAT-like_dom_sf"/>
</dbReference>
<sequence length="472" mass="51986">MAEKHDQNSPTVHVTKTVSVFPKPLHPDKILKLSNLDRQCPMLMYLVFFYKASSFYNNLSVGSVFSGLKSGLEETLSDWYPAAGRLRLNPDDGKLDLWCNNKGAVVVEATTNVKLSELGDLSQYNEFFEKLVFKPVFNGDFSEIPLVVAQVTRFGCGGYSIGIGESHSLFDGPATYDFLRAWASNSAILKEKRSPNQQRPVHERGRLLVTNFHSQKGIPSLPSSANLRVGTAAAVDHLYQLINQAVSAAAKLGAPRNIHEVGNSNLVLKTFNLSGAMIEKLKSKAFGERRGSFSCSYFELVATHLWKARTKALGLQNGTVVCLQFAVDIRNKVVPPLPQAFSGNAYVLASVALTAKELEEGSHATIIEKIKEAKNSIDNNYVNAYIQALDGSQGSLPPLKELTMVSDWTRMPFHKLDFLRGEAAYASPLVTPVPLAAYFMQNPIDPRGIDVRIGLFPGILNAFSHFFLTNMQ</sequence>